<name>A0ABQ4VC03_9MYCO</name>
<reference evidence="1 2" key="1">
    <citation type="submission" date="2021-08" db="EMBL/GenBank/DDBJ databases">
        <title>Draft genome sequence of Mycolicibacterium sp. NGTWS1702 strain.</title>
        <authorList>
            <person name="Matsumoto M."/>
            <person name="Tang B.C.C."/>
            <person name="Machida Y."/>
            <person name="Matoyama H."/>
            <person name="Kishihara T."/>
            <person name="Sato S."/>
            <person name="Kondo I."/>
            <person name="Sano M."/>
            <person name="Kato G."/>
        </authorList>
    </citation>
    <scope>NUCLEOTIDE SEQUENCE [LARGE SCALE GENOMIC DNA]</scope>
    <source>
        <strain evidence="1 2">NGTWSNA01</strain>
    </source>
</reference>
<sequence length="312" mass="32987">MTAIEERFRAPLGVAVLGRRGVGRGAVTAALAEAGVTVLTSDAASAEVRVVVIAETLKPEERTQSQAVSGASGSAATMVVLNKADLTGMTPGGPLAWAERRAAEFATTLGVPVVPMIAPLATVGLDDEDVSALRTLVATAADMTSTDAFVGCDHPLPKELRQRLLERLDRFGLAHAVIAVADGATGVDVARQLRSLSQLERVAETLNAVAAPTRYRRVCVALHELRTLAAQCGDDRIDEFLTSDEVVIAVMAAAVDVVEAAGMAVERGDDRSAQLRRAVHFRRYARGPVNTTHYRCAADISRGSLRLLGLMR</sequence>
<gene>
    <name evidence="1" type="ORF">NGTWS1702_26410</name>
</gene>
<evidence type="ECO:0000313" key="1">
    <source>
        <dbReference type="EMBL" id="GJF18434.1"/>
    </source>
</evidence>
<proteinExistence type="predicted"/>
<dbReference type="EMBL" id="BPRH01002763">
    <property type="protein sequence ID" value="GJF18434.1"/>
    <property type="molecule type" value="Genomic_DNA"/>
</dbReference>
<keyword evidence="2" id="KW-1185">Reference proteome</keyword>
<accession>A0ABQ4VC03</accession>
<organism evidence="1 2">
    <name type="scientific">Mycolicibacterium cyprinidarum</name>
    <dbReference type="NCBI Taxonomy" id="2860311"/>
    <lineage>
        <taxon>Bacteria</taxon>
        <taxon>Bacillati</taxon>
        <taxon>Actinomycetota</taxon>
        <taxon>Actinomycetes</taxon>
        <taxon>Mycobacteriales</taxon>
        <taxon>Mycobacteriaceae</taxon>
        <taxon>Mycolicibacterium</taxon>
    </lineage>
</organism>
<dbReference type="Proteomes" id="UP001060504">
    <property type="component" value="Unassembled WGS sequence"/>
</dbReference>
<evidence type="ECO:0000313" key="2">
    <source>
        <dbReference type="Proteomes" id="UP001060504"/>
    </source>
</evidence>
<comment type="caution">
    <text evidence="1">The sequence shown here is derived from an EMBL/GenBank/DDBJ whole genome shotgun (WGS) entry which is preliminary data.</text>
</comment>
<protein>
    <submittedName>
        <fullName evidence="1">Uncharacterized protein</fullName>
    </submittedName>
</protein>